<evidence type="ECO:0000313" key="2">
    <source>
        <dbReference type="Proteomes" id="UP001165121"/>
    </source>
</evidence>
<dbReference type="AlphaFoldDB" id="A0A9W6XZA9"/>
<dbReference type="EMBL" id="BSXT01002789">
    <property type="protein sequence ID" value="GMF50912.1"/>
    <property type="molecule type" value="Genomic_DNA"/>
</dbReference>
<sequence>MAFVDKDPMQVKTDDKTSTNGHLVYRRSLRTFNSAGGDNGHYEKLEGEDRANAFTDWVKSLLKTTKAAPDLKRTFPSPPVADKLVRSKSLSSKKAASMAKTLRRSESAKFGLTLEQVSKKISGAAGNELQLIYKMKKHPDDIVEYFKLNTKLLAKKGTTLKQLRKASESERQLGEYKLWHMYSKFFKKRNPGWVSKFSSS</sequence>
<name>A0A9W6XZA9_9STRA</name>
<comment type="caution">
    <text evidence="1">The sequence shown here is derived from an EMBL/GenBank/DDBJ whole genome shotgun (WGS) entry which is preliminary data.</text>
</comment>
<gene>
    <name evidence="1" type="ORF">Pfra01_002042700</name>
</gene>
<keyword evidence="2" id="KW-1185">Reference proteome</keyword>
<organism evidence="1 2">
    <name type="scientific">Phytophthora fragariaefolia</name>
    <dbReference type="NCBI Taxonomy" id="1490495"/>
    <lineage>
        <taxon>Eukaryota</taxon>
        <taxon>Sar</taxon>
        <taxon>Stramenopiles</taxon>
        <taxon>Oomycota</taxon>
        <taxon>Peronosporomycetes</taxon>
        <taxon>Peronosporales</taxon>
        <taxon>Peronosporaceae</taxon>
        <taxon>Phytophthora</taxon>
    </lineage>
</organism>
<reference evidence="1" key="1">
    <citation type="submission" date="2023-04" db="EMBL/GenBank/DDBJ databases">
        <title>Phytophthora fragariaefolia NBRC 109709.</title>
        <authorList>
            <person name="Ichikawa N."/>
            <person name="Sato H."/>
            <person name="Tonouchi N."/>
        </authorList>
    </citation>
    <scope>NUCLEOTIDE SEQUENCE</scope>
    <source>
        <strain evidence="1">NBRC 109709</strain>
    </source>
</reference>
<dbReference type="Proteomes" id="UP001165121">
    <property type="component" value="Unassembled WGS sequence"/>
</dbReference>
<protein>
    <submittedName>
        <fullName evidence="1">Unnamed protein product</fullName>
    </submittedName>
</protein>
<evidence type="ECO:0000313" key="1">
    <source>
        <dbReference type="EMBL" id="GMF50912.1"/>
    </source>
</evidence>
<dbReference type="OrthoDB" id="146411at2759"/>
<proteinExistence type="predicted"/>
<accession>A0A9W6XZA9</accession>